<evidence type="ECO:0000313" key="7">
    <source>
        <dbReference type="Proteomes" id="UP001333102"/>
    </source>
</evidence>
<organism evidence="6 7">
    <name type="scientific">Geochorda subterranea</name>
    <dbReference type="NCBI Taxonomy" id="3109564"/>
    <lineage>
        <taxon>Bacteria</taxon>
        <taxon>Bacillati</taxon>
        <taxon>Bacillota</taxon>
        <taxon>Limnochordia</taxon>
        <taxon>Limnochordales</taxon>
        <taxon>Geochordaceae</taxon>
        <taxon>Geochorda</taxon>
    </lineage>
</organism>
<gene>
    <name evidence="6" type="ORF">VLY81_14285</name>
</gene>
<keyword evidence="7" id="KW-1185">Reference proteome</keyword>
<sequence>METVEAGSVGQAKGQTPSTRGWLSEIGALVAPVLGRVPAYGRLAWALWREPALSRARKALLIGGLAYSLSPVDLVPGFVPGAGQLDDLLALLYALRSALGALPAASREAHLRAVGLDPSTLEDDIARVRAALGLLARQGVRAGLWTARLGLRAAGLGLRLVGRGAVGLAKAVRRPRRGP</sequence>
<reference evidence="7" key="1">
    <citation type="submission" date="2023-12" db="EMBL/GenBank/DDBJ databases">
        <title>Novel isolates from deep terrestrial aquifers shed light on the physiology and ecology of the class Limnochordia.</title>
        <authorList>
            <person name="Karnachuk O.V."/>
            <person name="Lukina A.P."/>
            <person name="Avakyan M.R."/>
            <person name="Kadnikov V."/>
            <person name="Begmatov S."/>
            <person name="Beletsky A.V."/>
            <person name="Mardanov A.V."/>
            <person name="Ravin N.V."/>
        </authorList>
    </citation>
    <scope>NUCLEOTIDE SEQUENCE [LARGE SCALE GENOMIC DNA]</scope>
    <source>
        <strain evidence="7">LN</strain>
    </source>
</reference>
<keyword evidence="2" id="KW-0812">Transmembrane</keyword>
<feature type="domain" description="DUF1232" evidence="5">
    <location>
        <begin position="58"/>
        <end position="92"/>
    </location>
</feature>
<dbReference type="InterPro" id="IPR010652">
    <property type="entry name" value="DUF1232"/>
</dbReference>
<dbReference type="RefSeq" id="WP_324668912.1">
    <property type="nucleotide sequence ID" value="NZ_CP141614.1"/>
</dbReference>
<name>A0ABZ1BP36_9FIRM</name>
<proteinExistence type="predicted"/>
<protein>
    <submittedName>
        <fullName evidence="6">YkvA family protein</fullName>
    </submittedName>
</protein>
<accession>A0ABZ1BP36</accession>
<evidence type="ECO:0000256" key="1">
    <source>
        <dbReference type="ARBA" id="ARBA00004127"/>
    </source>
</evidence>
<keyword evidence="4" id="KW-0472">Membrane</keyword>
<dbReference type="EMBL" id="CP141614">
    <property type="protein sequence ID" value="WRP14562.1"/>
    <property type="molecule type" value="Genomic_DNA"/>
</dbReference>
<evidence type="ECO:0000259" key="5">
    <source>
        <dbReference type="Pfam" id="PF06803"/>
    </source>
</evidence>
<evidence type="ECO:0000256" key="4">
    <source>
        <dbReference type="ARBA" id="ARBA00023136"/>
    </source>
</evidence>
<evidence type="ECO:0000256" key="2">
    <source>
        <dbReference type="ARBA" id="ARBA00022692"/>
    </source>
</evidence>
<keyword evidence="3" id="KW-1133">Transmembrane helix</keyword>
<evidence type="ECO:0000313" key="6">
    <source>
        <dbReference type="EMBL" id="WRP14562.1"/>
    </source>
</evidence>
<evidence type="ECO:0000256" key="3">
    <source>
        <dbReference type="ARBA" id="ARBA00022989"/>
    </source>
</evidence>
<dbReference type="Pfam" id="PF06803">
    <property type="entry name" value="DUF1232"/>
    <property type="match status" value="1"/>
</dbReference>
<comment type="subcellular location">
    <subcellularLocation>
        <location evidence="1">Endomembrane system</location>
        <topology evidence="1">Multi-pass membrane protein</topology>
    </subcellularLocation>
</comment>
<dbReference type="Proteomes" id="UP001333102">
    <property type="component" value="Chromosome"/>
</dbReference>